<dbReference type="AlphaFoldDB" id="A0A839XI61"/>
<proteinExistence type="predicted"/>
<protein>
    <submittedName>
        <fullName evidence="1">Uncharacterized protein</fullName>
    </submittedName>
</protein>
<reference evidence="1 2" key="1">
    <citation type="submission" date="2020-08" db="EMBL/GenBank/DDBJ databases">
        <title>Sequencing the genomes of 1000 actinobacteria strains.</title>
        <authorList>
            <person name="Klenk H.-P."/>
        </authorList>
    </citation>
    <scope>NUCLEOTIDE SEQUENCE [LARGE SCALE GENOMIC DNA]</scope>
    <source>
        <strain evidence="1 2">DSM 45267</strain>
    </source>
</reference>
<evidence type="ECO:0000313" key="1">
    <source>
        <dbReference type="EMBL" id="MBB3662451.1"/>
    </source>
</evidence>
<keyword evidence="2" id="KW-1185">Reference proteome</keyword>
<gene>
    <name evidence="1" type="ORF">FB384_001355</name>
</gene>
<sequence>MSADVSVIHRKAYRSWWDGRIVGLCGAVSQAGEWEYVWVRWWGEERCLECERIHRDRGE</sequence>
<organism evidence="1 2">
    <name type="scientific">Prauserella sediminis</name>
    <dbReference type="NCBI Taxonomy" id="577680"/>
    <lineage>
        <taxon>Bacteria</taxon>
        <taxon>Bacillati</taxon>
        <taxon>Actinomycetota</taxon>
        <taxon>Actinomycetes</taxon>
        <taxon>Pseudonocardiales</taxon>
        <taxon>Pseudonocardiaceae</taxon>
        <taxon>Prauserella</taxon>
        <taxon>Prauserella salsuginis group</taxon>
    </lineage>
</organism>
<evidence type="ECO:0000313" key="2">
    <source>
        <dbReference type="Proteomes" id="UP000564573"/>
    </source>
</evidence>
<comment type="caution">
    <text evidence="1">The sequence shown here is derived from an EMBL/GenBank/DDBJ whole genome shotgun (WGS) entry which is preliminary data.</text>
</comment>
<dbReference type="EMBL" id="JACIBS010000001">
    <property type="protein sequence ID" value="MBB3662451.1"/>
    <property type="molecule type" value="Genomic_DNA"/>
</dbReference>
<name>A0A839XI61_9PSEU</name>
<dbReference type="Proteomes" id="UP000564573">
    <property type="component" value="Unassembled WGS sequence"/>
</dbReference>
<accession>A0A839XI61</accession>